<dbReference type="AlphaFoldDB" id="A0A1T4Y415"/>
<dbReference type="PANTHER" id="PTHR30532">
    <property type="entry name" value="IRON III DICITRATE-BINDING PERIPLASMIC PROTEIN"/>
    <property type="match status" value="1"/>
</dbReference>
<keyword evidence="4 5" id="KW-0732">Signal</keyword>
<gene>
    <name evidence="7" type="ORF">SAMN06295879_2251</name>
</gene>
<organism evidence="7 8">
    <name type="scientific">Agreia bicolorata</name>
    <dbReference type="NCBI Taxonomy" id="110935"/>
    <lineage>
        <taxon>Bacteria</taxon>
        <taxon>Bacillati</taxon>
        <taxon>Actinomycetota</taxon>
        <taxon>Actinomycetes</taxon>
        <taxon>Micrococcales</taxon>
        <taxon>Microbacteriaceae</taxon>
        <taxon>Agreia</taxon>
    </lineage>
</organism>
<evidence type="ECO:0000256" key="1">
    <source>
        <dbReference type="ARBA" id="ARBA00004196"/>
    </source>
</evidence>
<sequence>MPPLSPASRRLRRPALLVGLVLAALALSGCSAGSTTPAATDSMNADTITVTHARGEAEVPAQAKRVVVLEPVALDASVALGVVPVGAAVLNEAAGIPSYLGKAASGIETVGTVTEPNVEKIAALAPDLIIGTESRHSALYDQLSSVAPTVFLASQADPWKDNVKLVGKALGLADAADTLLADYDARCNEVKAEFAVEGETAQLIRPRDGLLTVYGPESFAGSTLECVGFTTPVRDWQNSISVDLSPEKVLEASANLVVVTTTNVDDPSTMPEAITANASSFPNVHLVDQSYWITGVGPMGGLKVLDDIESMLRDAR</sequence>
<feature type="signal peptide" evidence="5">
    <location>
        <begin position="1"/>
        <end position="26"/>
    </location>
</feature>
<evidence type="ECO:0000313" key="7">
    <source>
        <dbReference type="EMBL" id="SKA96486.1"/>
    </source>
</evidence>
<dbReference type="InterPro" id="IPR051313">
    <property type="entry name" value="Bact_iron-sidero_bind"/>
</dbReference>
<dbReference type="Proteomes" id="UP000189735">
    <property type="component" value="Unassembled WGS sequence"/>
</dbReference>
<evidence type="ECO:0000256" key="5">
    <source>
        <dbReference type="SAM" id="SignalP"/>
    </source>
</evidence>
<dbReference type="PROSITE" id="PS50983">
    <property type="entry name" value="FE_B12_PBP"/>
    <property type="match status" value="1"/>
</dbReference>
<evidence type="ECO:0000256" key="2">
    <source>
        <dbReference type="ARBA" id="ARBA00008814"/>
    </source>
</evidence>
<keyword evidence="3" id="KW-0813">Transport</keyword>
<dbReference type="RefSeq" id="WP_078714468.1">
    <property type="nucleotide sequence ID" value="NZ_FUYG01000005.1"/>
</dbReference>
<dbReference type="Pfam" id="PF01497">
    <property type="entry name" value="Peripla_BP_2"/>
    <property type="match status" value="1"/>
</dbReference>
<dbReference type="InterPro" id="IPR002491">
    <property type="entry name" value="ABC_transptr_periplasmic_BD"/>
</dbReference>
<dbReference type="SUPFAM" id="SSF53807">
    <property type="entry name" value="Helical backbone' metal receptor"/>
    <property type="match status" value="1"/>
</dbReference>
<evidence type="ECO:0000256" key="3">
    <source>
        <dbReference type="ARBA" id="ARBA00022448"/>
    </source>
</evidence>
<feature type="domain" description="Fe/B12 periplasmic-binding" evidence="6">
    <location>
        <begin position="65"/>
        <end position="316"/>
    </location>
</feature>
<feature type="chain" id="PRO_5038751499" evidence="5">
    <location>
        <begin position="27"/>
        <end position="316"/>
    </location>
</feature>
<dbReference type="EMBL" id="FUYG01000005">
    <property type="protein sequence ID" value="SKA96486.1"/>
    <property type="molecule type" value="Genomic_DNA"/>
</dbReference>
<reference evidence="8" key="1">
    <citation type="submission" date="2017-02" db="EMBL/GenBank/DDBJ databases">
        <authorList>
            <person name="Varghese N."/>
            <person name="Submissions S."/>
        </authorList>
    </citation>
    <scope>NUCLEOTIDE SEQUENCE [LARGE SCALE GENOMIC DNA]</scope>
    <source>
        <strain evidence="8">VKM Ac-2052</strain>
    </source>
</reference>
<dbReference type="Gene3D" id="3.40.50.1980">
    <property type="entry name" value="Nitrogenase molybdenum iron protein domain"/>
    <property type="match status" value="2"/>
</dbReference>
<proteinExistence type="inferred from homology"/>
<accession>A0A1T4Y415</accession>
<dbReference type="GO" id="GO:1901678">
    <property type="term" value="P:iron coordination entity transport"/>
    <property type="evidence" value="ECO:0007669"/>
    <property type="project" value="UniProtKB-ARBA"/>
</dbReference>
<protein>
    <submittedName>
        <fullName evidence="7">Iron complex transport system substrate-binding protein</fullName>
    </submittedName>
</protein>
<name>A0A1T4Y415_9MICO</name>
<dbReference type="GO" id="GO:0030288">
    <property type="term" value="C:outer membrane-bounded periplasmic space"/>
    <property type="evidence" value="ECO:0007669"/>
    <property type="project" value="TreeGrafter"/>
</dbReference>
<dbReference type="CDD" id="cd01146">
    <property type="entry name" value="FhuD"/>
    <property type="match status" value="1"/>
</dbReference>
<evidence type="ECO:0000313" key="8">
    <source>
        <dbReference type="Proteomes" id="UP000189735"/>
    </source>
</evidence>
<evidence type="ECO:0000259" key="6">
    <source>
        <dbReference type="PROSITE" id="PS50983"/>
    </source>
</evidence>
<dbReference type="PANTHER" id="PTHR30532:SF1">
    <property type="entry name" value="IRON(3+)-HYDROXAMATE-BINDING PROTEIN FHUD"/>
    <property type="match status" value="1"/>
</dbReference>
<evidence type="ECO:0000256" key="4">
    <source>
        <dbReference type="ARBA" id="ARBA00022729"/>
    </source>
</evidence>
<comment type="similarity">
    <text evidence="2">Belongs to the bacterial solute-binding protein 8 family.</text>
</comment>
<comment type="subcellular location">
    <subcellularLocation>
        <location evidence="1">Cell envelope</location>
    </subcellularLocation>
</comment>